<dbReference type="Pfam" id="PF00319">
    <property type="entry name" value="SRF-TF"/>
    <property type="match status" value="1"/>
</dbReference>
<dbReference type="SMART" id="SM00432">
    <property type="entry name" value="MADS"/>
    <property type="match status" value="1"/>
</dbReference>
<proteinExistence type="predicted"/>
<dbReference type="GO" id="GO:0005634">
    <property type="term" value="C:nucleus"/>
    <property type="evidence" value="ECO:0007669"/>
    <property type="project" value="UniProtKB-SubCell"/>
</dbReference>
<gene>
    <name evidence="7" type="primary">BnaUnng02030D</name>
    <name evidence="7" type="ORF">GSBRNA2T00059736001</name>
</gene>
<dbReference type="PANTHER" id="PTHR11945:SF534">
    <property type="entry name" value="MYOCYTE-SPECIFIC ENHANCER FACTOR 2"/>
    <property type="match status" value="1"/>
</dbReference>
<dbReference type="EMBL" id="LK035849">
    <property type="protein sequence ID" value="CDY67194.1"/>
    <property type="molecule type" value="Genomic_DNA"/>
</dbReference>
<sequence>MKKTQNLTATPNTTVLLPYANNHQQWFQLFDSSIHYSVSLSPSLCFPPVFYFVEPKLLEKMGRGKIEIKKIENVNSRQVTFSKRRNRLIKKANELSFLCEVTISPAEVLSTIDRVDGEVFVLGFVFKGSPFVSLKRW</sequence>
<dbReference type="PANTHER" id="PTHR11945">
    <property type="entry name" value="MADS BOX PROTEIN"/>
    <property type="match status" value="1"/>
</dbReference>
<dbReference type="STRING" id="3708.A0A078JK71"/>
<comment type="subcellular location">
    <subcellularLocation>
        <location evidence="1">Nucleus</location>
    </subcellularLocation>
</comment>
<dbReference type="SUPFAM" id="SSF55455">
    <property type="entry name" value="SRF-like"/>
    <property type="match status" value="1"/>
</dbReference>
<dbReference type="GO" id="GO:0003677">
    <property type="term" value="F:DNA binding"/>
    <property type="evidence" value="ECO:0007669"/>
    <property type="project" value="UniProtKB-KW"/>
</dbReference>
<accession>A0A078JK71</accession>
<keyword evidence="3" id="KW-0238">DNA-binding</keyword>
<keyword evidence="2" id="KW-0805">Transcription regulation</keyword>
<dbReference type="PaxDb" id="3708-A0A078JK71"/>
<dbReference type="GO" id="GO:0046983">
    <property type="term" value="F:protein dimerization activity"/>
    <property type="evidence" value="ECO:0007669"/>
    <property type="project" value="InterPro"/>
</dbReference>
<feature type="domain" description="MADS-box" evidence="6">
    <location>
        <begin position="61"/>
        <end position="104"/>
    </location>
</feature>
<evidence type="ECO:0000256" key="1">
    <source>
        <dbReference type="ARBA" id="ARBA00004123"/>
    </source>
</evidence>
<dbReference type="Gramene" id="CDY67194">
    <property type="protein sequence ID" value="CDY67194"/>
    <property type="gene ID" value="GSBRNA2T00059736001"/>
</dbReference>
<keyword evidence="5" id="KW-0539">Nucleus</keyword>
<protein>
    <submittedName>
        <fullName evidence="7">BnaUnng02030D protein</fullName>
    </submittedName>
</protein>
<dbReference type="PROSITE" id="PS50066">
    <property type="entry name" value="MADS_BOX_2"/>
    <property type="match status" value="1"/>
</dbReference>
<dbReference type="GO" id="GO:0045893">
    <property type="term" value="P:positive regulation of DNA-templated transcription"/>
    <property type="evidence" value="ECO:0007669"/>
    <property type="project" value="UniProtKB-ARBA"/>
</dbReference>
<name>A0A078JK71_BRANA</name>
<reference evidence="7" key="2">
    <citation type="submission" date="2014-06" db="EMBL/GenBank/DDBJ databases">
        <authorList>
            <person name="Genoscope - CEA"/>
        </authorList>
    </citation>
    <scope>NUCLEOTIDE SEQUENCE</scope>
</reference>
<dbReference type="InterPro" id="IPR002100">
    <property type="entry name" value="TF_MADSbox"/>
</dbReference>
<evidence type="ECO:0000256" key="2">
    <source>
        <dbReference type="ARBA" id="ARBA00023015"/>
    </source>
</evidence>
<evidence type="ECO:0000256" key="4">
    <source>
        <dbReference type="ARBA" id="ARBA00023163"/>
    </source>
</evidence>
<keyword evidence="4" id="KW-0804">Transcription</keyword>
<evidence type="ECO:0000259" key="6">
    <source>
        <dbReference type="PROSITE" id="PS50066"/>
    </source>
</evidence>
<evidence type="ECO:0000256" key="3">
    <source>
        <dbReference type="ARBA" id="ARBA00023125"/>
    </source>
</evidence>
<reference evidence="7" key="1">
    <citation type="journal article" date="2014" name="Science">
        <title>Plant genetics. Early allopolyploid evolution in the post-Neolithic Brassica napus oilseed genome.</title>
        <authorList>
            <person name="Chalhoub B."/>
            <person name="Denoeud F."/>
            <person name="Liu S."/>
            <person name="Parkin I.A."/>
            <person name="Tang H."/>
            <person name="Wang X."/>
            <person name="Chiquet J."/>
            <person name="Belcram H."/>
            <person name="Tong C."/>
            <person name="Samans B."/>
            <person name="Correa M."/>
            <person name="Da Silva C."/>
            <person name="Just J."/>
            <person name="Falentin C."/>
            <person name="Koh C.S."/>
            <person name="Le Clainche I."/>
            <person name="Bernard M."/>
            <person name="Bento P."/>
            <person name="Noel B."/>
            <person name="Labadie K."/>
            <person name="Alberti A."/>
            <person name="Charles M."/>
            <person name="Arnaud D."/>
            <person name="Guo H."/>
            <person name="Daviaud C."/>
            <person name="Alamery S."/>
            <person name="Jabbari K."/>
            <person name="Zhao M."/>
            <person name="Edger P.P."/>
            <person name="Chelaifa H."/>
            <person name="Tack D."/>
            <person name="Lassalle G."/>
            <person name="Mestiri I."/>
            <person name="Schnel N."/>
            <person name="Le Paslier M.C."/>
            <person name="Fan G."/>
            <person name="Renault V."/>
            <person name="Bayer P.E."/>
            <person name="Golicz A.A."/>
            <person name="Manoli S."/>
            <person name="Lee T.H."/>
            <person name="Thi V.H."/>
            <person name="Chalabi S."/>
            <person name="Hu Q."/>
            <person name="Fan C."/>
            <person name="Tollenaere R."/>
            <person name="Lu Y."/>
            <person name="Battail C."/>
            <person name="Shen J."/>
            <person name="Sidebottom C.H."/>
            <person name="Wang X."/>
            <person name="Canaguier A."/>
            <person name="Chauveau A."/>
            <person name="Berard A."/>
            <person name="Deniot G."/>
            <person name="Guan M."/>
            <person name="Liu Z."/>
            <person name="Sun F."/>
            <person name="Lim Y.P."/>
            <person name="Lyons E."/>
            <person name="Town C.D."/>
            <person name="Bancroft I."/>
            <person name="Wang X."/>
            <person name="Meng J."/>
            <person name="Ma J."/>
            <person name="Pires J.C."/>
            <person name="King G.J."/>
            <person name="Brunel D."/>
            <person name="Delourme R."/>
            <person name="Renard M."/>
            <person name="Aury J.M."/>
            <person name="Adams K.L."/>
            <person name="Batley J."/>
            <person name="Snowdon R.J."/>
            <person name="Tost J."/>
            <person name="Edwards D."/>
            <person name="Zhou Y."/>
            <person name="Hua W."/>
            <person name="Sharpe A.G."/>
            <person name="Paterson A.H."/>
            <person name="Guan C."/>
            <person name="Wincker P."/>
        </authorList>
    </citation>
    <scope>NUCLEOTIDE SEQUENCE [LARGE SCALE GENOMIC DNA]</scope>
</reference>
<evidence type="ECO:0000256" key="5">
    <source>
        <dbReference type="ARBA" id="ARBA00023242"/>
    </source>
</evidence>
<evidence type="ECO:0000313" key="7">
    <source>
        <dbReference type="EMBL" id="CDY67194.1"/>
    </source>
</evidence>
<dbReference type="InterPro" id="IPR036879">
    <property type="entry name" value="TF_MADSbox_sf"/>
</dbReference>
<organism evidence="7">
    <name type="scientific">Brassica napus</name>
    <name type="common">Rape</name>
    <dbReference type="NCBI Taxonomy" id="3708"/>
    <lineage>
        <taxon>Eukaryota</taxon>
        <taxon>Viridiplantae</taxon>
        <taxon>Streptophyta</taxon>
        <taxon>Embryophyta</taxon>
        <taxon>Tracheophyta</taxon>
        <taxon>Spermatophyta</taxon>
        <taxon>Magnoliopsida</taxon>
        <taxon>eudicotyledons</taxon>
        <taxon>Gunneridae</taxon>
        <taxon>Pentapetalae</taxon>
        <taxon>rosids</taxon>
        <taxon>malvids</taxon>
        <taxon>Brassicales</taxon>
        <taxon>Brassicaceae</taxon>
        <taxon>Brassiceae</taxon>
        <taxon>Brassica</taxon>
    </lineage>
</organism>
<dbReference type="AlphaFoldDB" id="A0A078JK71"/>
<dbReference type="Gene3D" id="3.40.1810.10">
    <property type="entry name" value="Transcription factor, MADS-box"/>
    <property type="match status" value="1"/>
</dbReference>
<dbReference type="PRINTS" id="PR00404">
    <property type="entry name" value="MADSDOMAIN"/>
</dbReference>